<accession>A0A380GZ76</accession>
<dbReference type="RefSeq" id="WP_142743784.1">
    <property type="nucleotide sequence ID" value="NZ_CP066042.1"/>
</dbReference>
<dbReference type="EMBL" id="UHDZ01000001">
    <property type="protein sequence ID" value="SUM69013.1"/>
    <property type="molecule type" value="Genomic_DNA"/>
</dbReference>
<organism evidence="2 3">
    <name type="scientific">Staphylococcus saccharolyticus</name>
    <dbReference type="NCBI Taxonomy" id="33028"/>
    <lineage>
        <taxon>Bacteria</taxon>
        <taxon>Bacillati</taxon>
        <taxon>Bacillota</taxon>
        <taxon>Bacilli</taxon>
        <taxon>Bacillales</taxon>
        <taxon>Staphylococcaceae</taxon>
        <taxon>Staphylococcus</taxon>
    </lineage>
</organism>
<evidence type="ECO:0000313" key="3">
    <source>
        <dbReference type="Proteomes" id="UP000255425"/>
    </source>
</evidence>
<gene>
    <name evidence="2" type="ORF">NCTC11807_00706</name>
</gene>
<name>A0A380GZ76_9STAP</name>
<evidence type="ECO:0000256" key="1">
    <source>
        <dbReference type="SAM" id="Phobius"/>
    </source>
</evidence>
<dbReference type="GeneID" id="63934877"/>
<feature type="transmembrane region" description="Helical" evidence="1">
    <location>
        <begin position="9"/>
        <end position="30"/>
    </location>
</feature>
<keyword evidence="3" id="KW-1185">Reference proteome</keyword>
<keyword evidence="1" id="KW-0812">Transmembrane</keyword>
<evidence type="ECO:0000313" key="2">
    <source>
        <dbReference type="EMBL" id="SUM69013.1"/>
    </source>
</evidence>
<proteinExistence type="predicted"/>
<sequence length="47" mass="4998">MRKSVNKSILFIVILGVLTAFGPLSIDMFLPGLPDIKADFGTSDSTA</sequence>
<protein>
    <submittedName>
        <fullName evidence="2">TcaB protein</fullName>
    </submittedName>
</protein>
<dbReference type="Gene3D" id="1.20.1720.10">
    <property type="entry name" value="Multidrug resistance protein D"/>
    <property type="match status" value="1"/>
</dbReference>
<keyword evidence="1" id="KW-0472">Membrane</keyword>
<dbReference type="Proteomes" id="UP000255425">
    <property type="component" value="Unassembled WGS sequence"/>
</dbReference>
<keyword evidence="1" id="KW-1133">Transmembrane helix</keyword>
<reference evidence="2 3" key="1">
    <citation type="submission" date="2018-06" db="EMBL/GenBank/DDBJ databases">
        <authorList>
            <consortium name="Pathogen Informatics"/>
            <person name="Doyle S."/>
        </authorList>
    </citation>
    <scope>NUCLEOTIDE SEQUENCE [LARGE SCALE GENOMIC DNA]</scope>
    <source>
        <strain evidence="2 3">NCTC11807</strain>
    </source>
</reference>
<dbReference type="AlphaFoldDB" id="A0A380GZ76"/>